<comment type="caution">
    <text evidence="1">The sequence shown here is derived from an EMBL/GenBank/DDBJ whole genome shotgun (WGS) entry which is preliminary data.</text>
</comment>
<dbReference type="SUPFAM" id="SSF48452">
    <property type="entry name" value="TPR-like"/>
    <property type="match status" value="1"/>
</dbReference>
<accession>J9GA02</accession>
<dbReference type="Gene3D" id="1.25.40.10">
    <property type="entry name" value="Tetratricopeptide repeat domain"/>
    <property type="match status" value="1"/>
</dbReference>
<sequence>MLAANDLQVMLIERDSADANLLGKFAGEKAPLEVNMNHAIALVMNGKATAADSVIAYIPEQENTRLLRAVCNALNGHYKESYATIAETGLQNQAAMLLAMKKNQDALKVVEQLPKDEALTHYLLAICYNRLEKPLEAYEALKRAFKKDPSLEKIARLDGDVNSLILDKEKK</sequence>
<name>J9GA02_9ZZZZ</name>
<reference evidence="1" key="1">
    <citation type="journal article" date="2012" name="PLoS ONE">
        <title>Gene sets for utilization of primary and secondary nutrition supplies in the distal gut of endangered iberian lynx.</title>
        <authorList>
            <person name="Alcaide M."/>
            <person name="Messina E."/>
            <person name="Richter M."/>
            <person name="Bargiela R."/>
            <person name="Peplies J."/>
            <person name="Huws S.A."/>
            <person name="Newbold C.J."/>
            <person name="Golyshin P.N."/>
            <person name="Simon M.A."/>
            <person name="Lopez G."/>
            <person name="Yakimov M.M."/>
            <person name="Ferrer M."/>
        </authorList>
    </citation>
    <scope>NUCLEOTIDE SEQUENCE</scope>
</reference>
<gene>
    <name evidence="1" type="ORF">EVA_08215</name>
</gene>
<protein>
    <recommendedName>
        <fullName evidence="2">Tetratricopeptide repeat protein</fullName>
    </recommendedName>
</protein>
<organism evidence="1">
    <name type="scientific">gut metagenome</name>
    <dbReference type="NCBI Taxonomy" id="749906"/>
    <lineage>
        <taxon>unclassified sequences</taxon>
        <taxon>metagenomes</taxon>
        <taxon>organismal metagenomes</taxon>
    </lineage>
</organism>
<dbReference type="AlphaFoldDB" id="J9GA02"/>
<proteinExistence type="predicted"/>
<dbReference type="EMBL" id="AMCI01002081">
    <property type="protein sequence ID" value="EJX03679.1"/>
    <property type="molecule type" value="Genomic_DNA"/>
</dbReference>
<dbReference type="InterPro" id="IPR011990">
    <property type="entry name" value="TPR-like_helical_dom_sf"/>
</dbReference>
<evidence type="ECO:0008006" key="2">
    <source>
        <dbReference type="Google" id="ProtNLM"/>
    </source>
</evidence>
<evidence type="ECO:0000313" key="1">
    <source>
        <dbReference type="EMBL" id="EJX03679.1"/>
    </source>
</evidence>